<gene>
    <name evidence="2" type="ORF">CBG49_03505</name>
</gene>
<protein>
    <submittedName>
        <fullName evidence="2">Uncharacterized protein</fullName>
    </submittedName>
</protein>
<feature type="chain" id="PRO_5013278047" evidence="1">
    <location>
        <begin position="18"/>
        <end position="217"/>
    </location>
</feature>
<accession>A0A1Z4BLS4</accession>
<proteinExistence type="predicted"/>
<reference evidence="3" key="1">
    <citation type="submission" date="2017-06" db="EMBL/GenBank/DDBJ databases">
        <title>Complete genome sequence of Capnocytophaga sp. KCOM 1579 (=ChDC OS43) isolated from a human refractory periapical abscess lesion.</title>
        <authorList>
            <person name="Kook J.-K."/>
            <person name="Park S.-N."/>
            <person name="Lim Y.K."/>
            <person name="Roh H."/>
        </authorList>
    </citation>
    <scope>NUCLEOTIDE SEQUENCE [LARGE SCALE GENOMIC DNA]</scope>
    <source>
        <strain evidence="3">ChDC OS43</strain>
    </source>
</reference>
<keyword evidence="3" id="KW-1185">Reference proteome</keyword>
<dbReference type="RefSeq" id="WP_088593399.1">
    <property type="nucleotide sequence ID" value="NZ_CP022022.1"/>
</dbReference>
<dbReference type="AlphaFoldDB" id="A0A1Z4BLS4"/>
<sequence>MKNLYLFLLFSFLSLQAQPDSSGATLLTDKQVQTLFTHETLKEIGVTFPIRKVYAFQDKLGKQYLIISENNSNPDKATSIKAFNVLLKEETPPQVLWTITDAINDTEKAMWFYTRYISLTDLNNDGYIDPIVLYGSESQYGEPYEENRVKFILYYLGKKTAIRHQNSSLDDGRHTQIDRSYYKLPLALKKKIRSIVATLEEREHALFNTETIKELKK</sequence>
<dbReference type="Proteomes" id="UP000197007">
    <property type="component" value="Chromosome"/>
</dbReference>
<evidence type="ECO:0000313" key="2">
    <source>
        <dbReference type="EMBL" id="ASF42229.1"/>
    </source>
</evidence>
<name>A0A1Z4BLS4_9FLAO</name>
<organism evidence="2 3">
    <name type="scientific">Capnocytophaga endodontalis</name>
    <dbReference type="NCBI Taxonomy" id="2708117"/>
    <lineage>
        <taxon>Bacteria</taxon>
        <taxon>Pseudomonadati</taxon>
        <taxon>Bacteroidota</taxon>
        <taxon>Flavobacteriia</taxon>
        <taxon>Flavobacteriales</taxon>
        <taxon>Flavobacteriaceae</taxon>
        <taxon>Capnocytophaga</taxon>
    </lineage>
</organism>
<dbReference type="NCBIfam" id="NF046077">
    <property type="entry name" value="LPS_M949_RS01915"/>
    <property type="match status" value="1"/>
</dbReference>
<feature type="signal peptide" evidence="1">
    <location>
        <begin position="1"/>
        <end position="17"/>
    </location>
</feature>
<dbReference type="InterPro" id="IPR058148">
    <property type="entry name" value="M949_RS01915-like_dom"/>
</dbReference>
<evidence type="ECO:0000313" key="3">
    <source>
        <dbReference type="Proteomes" id="UP000197007"/>
    </source>
</evidence>
<dbReference type="KEGG" id="capn:CBG49_03505"/>
<keyword evidence="1" id="KW-0732">Signal</keyword>
<dbReference type="EMBL" id="CP022022">
    <property type="protein sequence ID" value="ASF42229.1"/>
    <property type="molecule type" value="Genomic_DNA"/>
</dbReference>
<evidence type="ECO:0000256" key="1">
    <source>
        <dbReference type="SAM" id="SignalP"/>
    </source>
</evidence>